<dbReference type="SUPFAM" id="SSF109910">
    <property type="entry name" value="YgfY-like"/>
    <property type="match status" value="1"/>
</dbReference>
<organism evidence="4 5">
    <name type="scientific">Cutaneotrichosporon oleaginosum</name>
    <dbReference type="NCBI Taxonomy" id="879819"/>
    <lineage>
        <taxon>Eukaryota</taxon>
        <taxon>Fungi</taxon>
        <taxon>Dikarya</taxon>
        <taxon>Basidiomycota</taxon>
        <taxon>Agaricomycotina</taxon>
        <taxon>Tremellomycetes</taxon>
        <taxon>Trichosporonales</taxon>
        <taxon>Trichosporonaceae</taxon>
        <taxon>Cutaneotrichosporon</taxon>
    </lineage>
</organism>
<gene>
    <name evidence="4" type="ORF">CC85DRAFT_289632</name>
</gene>
<reference evidence="4 5" key="1">
    <citation type="submission" date="2015-03" db="EMBL/GenBank/DDBJ databases">
        <title>Genomics and transcriptomics of the oil-accumulating basidiomycete yeast T. oleaginosus allow insights into substrate utilization and the diverse evolutionary trajectories of mating systems in fungi.</title>
        <authorList>
            <consortium name="DOE Joint Genome Institute"/>
            <person name="Kourist R."/>
            <person name="Kracht O."/>
            <person name="Bracharz F."/>
            <person name="Lipzen A."/>
            <person name="Nolan M."/>
            <person name="Ohm R."/>
            <person name="Grigoriev I."/>
            <person name="Sun S."/>
            <person name="Heitman J."/>
            <person name="Bruck T."/>
            <person name="Nowrousian M."/>
        </authorList>
    </citation>
    <scope>NUCLEOTIDE SEQUENCE [LARGE SCALE GENOMIC DNA]</scope>
    <source>
        <strain evidence="4 5">IBC0246</strain>
    </source>
</reference>
<dbReference type="Proteomes" id="UP000053611">
    <property type="component" value="Unassembled WGS sequence"/>
</dbReference>
<dbReference type="Pfam" id="PF03937">
    <property type="entry name" value="Sdh5"/>
    <property type="match status" value="1"/>
</dbReference>
<evidence type="ECO:0000256" key="2">
    <source>
        <dbReference type="ARBA" id="ARBA00023186"/>
    </source>
</evidence>
<evidence type="ECO:0008006" key="6">
    <source>
        <dbReference type="Google" id="ProtNLM"/>
    </source>
</evidence>
<dbReference type="GO" id="GO:0006121">
    <property type="term" value="P:mitochondrial electron transport, succinate to ubiquinone"/>
    <property type="evidence" value="ECO:0007669"/>
    <property type="project" value="TreeGrafter"/>
</dbReference>
<dbReference type="OrthoDB" id="284292at2759"/>
<dbReference type="GO" id="GO:0005739">
    <property type="term" value="C:mitochondrion"/>
    <property type="evidence" value="ECO:0007669"/>
    <property type="project" value="TreeGrafter"/>
</dbReference>
<keyword evidence="5" id="KW-1185">Reference proteome</keyword>
<name>A0A0J0XB96_9TREE</name>
<feature type="region of interest" description="Disordered" evidence="3">
    <location>
        <begin position="38"/>
        <end position="64"/>
    </location>
</feature>
<keyword evidence="1" id="KW-0496">Mitochondrion</keyword>
<accession>A0A0J0XB96</accession>
<dbReference type="EMBL" id="KQ087323">
    <property type="protein sequence ID" value="KLT38320.1"/>
    <property type="molecule type" value="Genomic_DNA"/>
</dbReference>
<evidence type="ECO:0000313" key="4">
    <source>
        <dbReference type="EMBL" id="KLT38320.1"/>
    </source>
</evidence>
<dbReference type="GO" id="GO:0034553">
    <property type="term" value="P:mitochondrial respiratory chain complex II assembly"/>
    <property type="evidence" value="ECO:0007669"/>
    <property type="project" value="TreeGrafter"/>
</dbReference>
<dbReference type="STRING" id="879819.A0A0J0XB96"/>
<dbReference type="FunFam" id="1.10.150.250:FF:000004">
    <property type="entry name" value="Succinate dehydrogenase assembly factor 2, mitochondrial"/>
    <property type="match status" value="1"/>
</dbReference>
<evidence type="ECO:0000256" key="1">
    <source>
        <dbReference type="ARBA" id="ARBA00023128"/>
    </source>
</evidence>
<proteinExistence type="predicted"/>
<dbReference type="Gene3D" id="1.10.150.250">
    <property type="entry name" value="Flavinator of succinate dehydrogenase"/>
    <property type="match status" value="1"/>
</dbReference>
<evidence type="ECO:0000313" key="5">
    <source>
        <dbReference type="Proteomes" id="UP000053611"/>
    </source>
</evidence>
<dbReference type="InterPro" id="IPR036714">
    <property type="entry name" value="SDH_sf"/>
</dbReference>
<protein>
    <recommendedName>
        <fullName evidence="6">SDH assembly factor 2</fullName>
    </recommendedName>
</protein>
<keyword evidence="2" id="KW-0143">Chaperone</keyword>
<dbReference type="AlphaFoldDB" id="A0A0J0XB96"/>
<dbReference type="PANTHER" id="PTHR12469:SF2">
    <property type="entry name" value="SUCCINATE DEHYDROGENASE ASSEMBLY FACTOR 2, MITOCHONDRIAL"/>
    <property type="match status" value="1"/>
</dbReference>
<dbReference type="GO" id="GO:0006099">
    <property type="term" value="P:tricarboxylic acid cycle"/>
    <property type="evidence" value="ECO:0007669"/>
    <property type="project" value="TreeGrafter"/>
</dbReference>
<feature type="compositionally biased region" description="Pro residues" evidence="3">
    <location>
        <begin position="39"/>
        <end position="52"/>
    </location>
</feature>
<dbReference type="InterPro" id="IPR005631">
    <property type="entry name" value="SDH"/>
</dbReference>
<evidence type="ECO:0000256" key="3">
    <source>
        <dbReference type="SAM" id="MobiDB-lite"/>
    </source>
</evidence>
<dbReference type="PANTHER" id="PTHR12469">
    <property type="entry name" value="PROTEIN EMI5 HOMOLOG, MITOCHONDRIAL"/>
    <property type="match status" value="1"/>
</dbReference>
<sequence>MSATLFRPSLCLARPLPALRCGLATSCAAQARLSSNPFDPFPRPFDPPPAPRGPVDALAHAPARAGETPAKLRARLTYQSRKRSSLESGLLLSTFARDFLPSMSLPQMREFDRLLAEPDADIYSWAVGKRDAPKRWHDSEVLDK</sequence>